<dbReference type="InParanoid" id="A0A2P5BKA5"/>
<gene>
    <name evidence="2" type="ORF">TorRG33x02_318190</name>
</gene>
<protein>
    <submittedName>
        <fullName evidence="2">Uncharacterized protein</fullName>
    </submittedName>
</protein>
<keyword evidence="3" id="KW-1185">Reference proteome</keyword>
<accession>A0A2P5BKA5</accession>
<sequence>WNSNCDWIHKKTLGIQTNIHTRFLGRTQIRFRYHSRTRCRRRASSGSRASLHSRGRRPTRIRVRRRTRSQLRPRDPPPFPPLFAWCAREIPRRGIAFPCFSSCSSSKMRTHRHLSFWIWVSWSSYWGEA</sequence>
<dbReference type="AlphaFoldDB" id="A0A2P5BKA5"/>
<dbReference type="EMBL" id="JXTC01000505">
    <property type="protein sequence ID" value="PON49221.1"/>
    <property type="molecule type" value="Genomic_DNA"/>
</dbReference>
<evidence type="ECO:0000313" key="2">
    <source>
        <dbReference type="EMBL" id="PON49221.1"/>
    </source>
</evidence>
<comment type="caution">
    <text evidence="2">The sequence shown here is derived from an EMBL/GenBank/DDBJ whole genome shotgun (WGS) entry which is preliminary data.</text>
</comment>
<dbReference type="OrthoDB" id="10410975at2759"/>
<organism evidence="2 3">
    <name type="scientific">Trema orientale</name>
    <name type="common">Charcoal tree</name>
    <name type="synonym">Celtis orientalis</name>
    <dbReference type="NCBI Taxonomy" id="63057"/>
    <lineage>
        <taxon>Eukaryota</taxon>
        <taxon>Viridiplantae</taxon>
        <taxon>Streptophyta</taxon>
        <taxon>Embryophyta</taxon>
        <taxon>Tracheophyta</taxon>
        <taxon>Spermatophyta</taxon>
        <taxon>Magnoliopsida</taxon>
        <taxon>eudicotyledons</taxon>
        <taxon>Gunneridae</taxon>
        <taxon>Pentapetalae</taxon>
        <taxon>rosids</taxon>
        <taxon>fabids</taxon>
        <taxon>Rosales</taxon>
        <taxon>Cannabaceae</taxon>
        <taxon>Trema</taxon>
    </lineage>
</organism>
<dbReference type="Proteomes" id="UP000237000">
    <property type="component" value="Unassembled WGS sequence"/>
</dbReference>
<feature type="region of interest" description="Disordered" evidence="1">
    <location>
        <begin position="40"/>
        <end position="76"/>
    </location>
</feature>
<proteinExistence type="predicted"/>
<name>A0A2P5BKA5_TREOI</name>
<evidence type="ECO:0000313" key="3">
    <source>
        <dbReference type="Proteomes" id="UP000237000"/>
    </source>
</evidence>
<evidence type="ECO:0000256" key="1">
    <source>
        <dbReference type="SAM" id="MobiDB-lite"/>
    </source>
</evidence>
<feature type="non-terminal residue" evidence="2">
    <location>
        <position position="1"/>
    </location>
</feature>
<feature type="compositionally biased region" description="Basic residues" evidence="1">
    <location>
        <begin position="51"/>
        <end position="71"/>
    </location>
</feature>
<reference evidence="3" key="1">
    <citation type="submission" date="2016-06" db="EMBL/GenBank/DDBJ databases">
        <title>Parallel loss of symbiosis genes in relatives of nitrogen-fixing non-legume Parasponia.</title>
        <authorList>
            <person name="Van Velzen R."/>
            <person name="Holmer R."/>
            <person name="Bu F."/>
            <person name="Rutten L."/>
            <person name="Van Zeijl A."/>
            <person name="Liu W."/>
            <person name="Santuari L."/>
            <person name="Cao Q."/>
            <person name="Sharma T."/>
            <person name="Shen D."/>
            <person name="Roswanjaya Y."/>
            <person name="Wardhani T."/>
            <person name="Kalhor M.S."/>
            <person name="Jansen J."/>
            <person name="Van den Hoogen J."/>
            <person name="Gungor B."/>
            <person name="Hartog M."/>
            <person name="Hontelez J."/>
            <person name="Verver J."/>
            <person name="Yang W.-C."/>
            <person name="Schijlen E."/>
            <person name="Repin R."/>
            <person name="Schilthuizen M."/>
            <person name="Schranz E."/>
            <person name="Heidstra R."/>
            <person name="Miyata K."/>
            <person name="Fedorova E."/>
            <person name="Kohlen W."/>
            <person name="Bisseling T."/>
            <person name="Smit S."/>
            <person name="Geurts R."/>
        </authorList>
    </citation>
    <scope>NUCLEOTIDE SEQUENCE [LARGE SCALE GENOMIC DNA]</scope>
    <source>
        <strain evidence="3">cv. RG33-2</strain>
    </source>
</reference>